<dbReference type="Ensembl" id="ENSSAUT00010061431.1">
    <property type="protein sequence ID" value="ENSSAUP00010058531.1"/>
    <property type="gene ID" value="ENSSAUG00010023888.1"/>
</dbReference>
<dbReference type="Proteomes" id="UP000472265">
    <property type="component" value="Chromosome 20"/>
</dbReference>
<dbReference type="GeneTree" id="ENSGT01150000287865"/>
<dbReference type="OMA" id="ISATCCG"/>
<sequence length="83" mass="8882">MKTVILALLVSLVVAQGEALTCNCGGVNRCSSPVKTCSSLTEVCASITIFYSKDCMESDKCMELNRPGARMSFTCCSTDLCNK</sequence>
<feature type="chain" id="PRO_5025620498" description="Snake toxin/toxin-like domain-containing protein" evidence="1">
    <location>
        <begin position="20"/>
        <end position="83"/>
    </location>
</feature>
<feature type="domain" description="Snake toxin/toxin-like" evidence="2">
    <location>
        <begin position="21"/>
        <end position="82"/>
    </location>
</feature>
<dbReference type="SUPFAM" id="SSF57302">
    <property type="entry name" value="Snake toxin-like"/>
    <property type="match status" value="1"/>
</dbReference>
<dbReference type="InterPro" id="IPR035076">
    <property type="entry name" value="Toxin/TOLIP"/>
</dbReference>
<organism evidence="3 4">
    <name type="scientific">Sparus aurata</name>
    <name type="common">Gilthead sea bream</name>
    <dbReference type="NCBI Taxonomy" id="8175"/>
    <lineage>
        <taxon>Eukaryota</taxon>
        <taxon>Metazoa</taxon>
        <taxon>Chordata</taxon>
        <taxon>Craniata</taxon>
        <taxon>Vertebrata</taxon>
        <taxon>Euteleostomi</taxon>
        <taxon>Actinopterygii</taxon>
        <taxon>Neopterygii</taxon>
        <taxon>Teleostei</taxon>
        <taxon>Neoteleostei</taxon>
        <taxon>Acanthomorphata</taxon>
        <taxon>Eupercaria</taxon>
        <taxon>Spariformes</taxon>
        <taxon>Sparidae</taxon>
        <taxon>Sparus</taxon>
    </lineage>
</organism>
<dbReference type="InParanoid" id="A0A671Y608"/>
<reference evidence="3" key="1">
    <citation type="submission" date="2021-04" db="EMBL/GenBank/DDBJ databases">
        <authorList>
            <consortium name="Wellcome Sanger Institute Data Sharing"/>
        </authorList>
    </citation>
    <scope>NUCLEOTIDE SEQUENCE [LARGE SCALE GENOMIC DNA]</scope>
</reference>
<accession>A0A671Y608</accession>
<dbReference type="AlphaFoldDB" id="A0A671Y608"/>
<evidence type="ECO:0000256" key="1">
    <source>
        <dbReference type="SAM" id="SignalP"/>
    </source>
</evidence>
<feature type="signal peptide" evidence="1">
    <location>
        <begin position="1"/>
        <end position="19"/>
    </location>
</feature>
<evidence type="ECO:0000313" key="4">
    <source>
        <dbReference type="Proteomes" id="UP000472265"/>
    </source>
</evidence>
<keyword evidence="1" id="KW-0732">Signal</keyword>
<proteinExistence type="predicted"/>
<reference evidence="3" key="3">
    <citation type="submission" date="2025-09" db="UniProtKB">
        <authorList>
            <consortium name="Ensembl"/>
        </authorList>
    </citation>
    <scope>IDENTIFICATION</scope>
</reference>
<dbReference type="Pfam" id="PF00087">
    <property type="entry name" value="Toxin_TOLIP"/>
    <property type="match status" value="1"/>
</dbReference>
<reference evidence="3" key="2">
    <citation type="submission" date="2025-08" db="UniProtKB">
        <authorList>
            <consortium name="Ensembl"/>
        </authorList>
    </citation>
    <scope>IDENTIFICATION</scope>
</reference>
<keyword evidence="4" id="KW-1185">Reference proteome</keyword>
<evidence type="ECO:0000313" key="3">
    <source>
        <dbReference type="Ensembl" id="ENSSAUP00010058531.1"/>
    </source>
</evidence>
<dbReference type="InterPro" id="IPR045860">
    <property type="entry name" value="Snake_toxin-like_sf"/>
</dbReference>
<protein>
    <recommendedName>
        <fullName evidence="2">Snake toxin/toxin-like domain-containing protein</fullName>
    </recommendedName>
</protein>
<evidence type="ECO:0000259" key="2">
    <source>
        <dbReference type="Pfam" id="PF00087"/>
    </source>
</evidence>
<name>A0A671Y608_SPAAU</name>